<keyword evidence="5" id="KW-0597">Phosphoprotein</keyword>
<evidence type="ECO:0000256" key="8">
    <source>
        <dbReference type="ARBA" id="ARBA00022777"/>
    </source>
</evidence>
<dbReference type="CDD" id="cd01068">
    <property type="entry name" value="globin_sensor"/>
    <property type="match status" value="1"/>
</dbReference>
<dbReference type="InterPro" id="IPR044398">
    <property type="entry name" value="Globin-sensor_dom"/>
</dbReference>
<sequence>METNAAKKLSETDQNLNRQTSEAGSAESQSCEMPAQEEVVKRKDFLRFSPEDEALIRNVDKILEPHLAPMMDHLYAHFLSNPETSAFFPNHQVLERAKAAQHQYFSRLTKGNYGEEYVRERWSIGSTHHRINLDPKWYLGAYCDALIYMKGVLVDVLDKETYGRTIAALTKLIFMDMSYAIDTYILAKEKALREKQLSIKILETEKKVTKNILESAPVGIVRLSSSLLVEEVNDAFLELSKRKDRSELIGKSFLQICPGLSPERFSPAIEMGQTYQVQAEAGVFGKEDKRFFDWSVWPVNSELAGEPGLVAMFDNITDRVKLAQQREDFVATLTHDLKTPILAANRALKLLMEGDFGNVTEDQKQILNSIHQSNDALYNLVLTLLDVYKYDSGAKHLSLGPFDLAEVTERVTQELAPLADSKAIQLTFKKPHEVKLVLLDPEEIRRVIQNLIDNSLKYSQAGALVNTSISYKDGEAILTVEDNGKGISEEDKPKLFQRFWQAASGKRYYASTGLGLYLCKRIIDSHGGRIWCESEQGKGSTFSFALPIMIID</sequence>
<evidence type="ECO:0000256" key="10">
    <source>
        <dbReference type="ARBA" id="ARBA00023012"/>
    </source>
</evidence>
<dbReference type="SMART" id="SM00091">
    <property type="entry name" value="PAS"/>
    <property type="match status" value="1"/>
</dbReference>
<keyword evidence="7" id="KW-0547">Nucleotide-binding</keyword>
<gene>
    <name evidence="14" type="ORF">J0M35_09255</name>
</gene>
<evidence type="ECO:0000256" key="11">
    <source>
        <dbReference type="ARBA" id="ARBA00023136"/>
    </source>
</evidence>
<evidence type="ECO:0000256" key="9">
    <source>
        <dbReference type="ARBA" id="ARBA00022840"/>
    </source>
</evidence>
<keyword evidence="8" id="KW-0418">Kinase</keyword>
<evidence type="ECO:0000256" key="12">
    <source>
        <dbReference type="SAM" id="MobiDB-lite"/>
    </source>
</evidence>
<dbReference type="CDD" id="cd00082">
    <property type="entry name" value="HisKA"/>
    <property type="match status" value="1"/>
</dbReference>
<evidence type="ECO:0000256" key="4">
    <source>
        <dbReference type="ARBA" id="ARBA00022475"/>
    </source>
</evidence>
<feature type="domain" description="Histidine kinase" evidence="13">
    <location>
        <begin position="332"/>
        <end position="550"/>
    </location>
</feature>
<dbReference type="SUPFAM" id="SSF47384">
    <property type="entry name" value="Homodimeric domain of signal transducing histidine kinase"/>
    <property type="match status" value="1"/>
</dbReference>
<evidence type="ECO:0000256" key="6">
    <source>
        <dbReference type="ARBA" id="ARBA00022679"/>
    </source>
</evidence>
<dbReference type="GO" id="GO:0019825">
    <property type="term" value="F:oxygen binding"/>
    <property type="evidence" value="ECO:0007669"/>
    <property type="project" value="InterPro"/>
</dbReference>
<dbReference type="InterPro" id="IPR005467">
    <property type="entry name" value="His_kinase_dom"/>
</dbReference>
<keyword evidence="4" id="KW-1003">Cell membrane</keyword>
<dbReference type="EC" id="2.7.13.3" evidence="3"/>
<keyword evidence="6" id="KW-0808">Transferase</keyword>
<dbReference type="InterPro" id="IPR003594">
    <property type="entry name" value="HATPase_dom"/>
</dbReference>
<evidence type="ECO:0000256" key="1">
    <source>
        <dbReference type="ARBA" id="ARBA00000085"/>
    </source>
</evidence>
<dbReference type="SMART" id="SM00387">
    <property type="entry name" value="HATPase_c"/>
    <property type="match status" value="1"/>
</dbReference>
<keyword evidence="10" id="KW-0902">Two-component regulatory system</keyword>
<dbReference type="GO" id="GO:0020037">
    <property type="term" value="F:heme binding"/>
    <property type="evidence" value="ECO:0007669"/>
    <property type="project" value="InterPro"/>
</dbReference>
<dbReference type="SUPFAM" id="SSF55785">
    <property type="entry name" value="PYP-like sensor domain (PAS domain)"/>
    <property type="match status" value="1"/>
</dbReference>
<dbReference type="Gene3D" id="3.30.450.20">
    <property type="entry name" value="PAS domain"/>
    <property type="match status" value="1"/>
</dbReference>
<evidence type="ECO:0000256" key="2">
    <source>
        <dbReference type="ARBA" id="ARBA00004236"/>
    </source>
</evidence>
<dbReference type="InterPro" id="IPR013656">
    <property type="entry name" value="PAS_4"/>
</dbReference>
<dbReference type="GO" id="GO:0005886">
    <property type="term" value="C:plasma membrane"/>
    <property type="evidence" value="ECO:0007669"/>
    <property type="project" value="UniProtKB-SubCell"/>
</dbReference>
<dbReference type="SUPFAM" id="SSF55874">
    <property type="entry name" value="ATPase domain of HSP90 chaperone/DNA topoisomerase II/histidine kinase"/>
    <property type="match status" value="1"/>
</dbReference>
<dbReference type="SUPFAM" id="SSF46458">
    <property type="entry name" value="Globin-like"/>
    <property type="match status" value="1"/>
</dbReference>
<evidence type="ECO:0000259" key="13">
    <source>
        <dbReference type="PROSITE" id="PS50109"/>
    </source>
</evidence>
<dbReference type="InterPro" id="IPR000014">
    <property type="entry name" value="PAS"/>
</dbReference>
<dbReference type="Pfam" id="PF00512">
    <property type="entry name" value="HisKA"/>
    <property type="match status" value="1"/>
</dbReference>
<comment type="subcellular location">
    <subcellularLocation>
        <location evidence="2">Cell membrane</location>
    </subcellularLocation>
</comment>
<dbReference type="PRINTS" id="PR00344">
    <property type="entry name" value="BCTRLSENSOR"/>
</dbReference>
<dbReference type="InterPro" id="IPR035965">
    <property type="entry name" value="PAS-like_dom_sf"/>
</dbReference>
<evidence type="ECO:0000256" key="7">
    <source>
        <dbReference type="ARBA" id="ARBA00022741"/>
    </source>
</evidence>
<dbReference type="InterPro" id="IPR004358">
    <property type="entry name" value="Sig_transdc_His_kin-like_C"/>
</dbReference>
<dbReference type="CDD" id="cd00075">
    <property type="entry name" value="HATPase"/>
    <property type="match status" value="1"/>
</dbReference>
<dbReference type="Pfam" id="PF08448">
    <property type="entry name" value="PAS_4"/>
    <property type="match status" value="1"/>
</dbReference>
<evidence type="ECO:0000313" key="15">
    <source>
        <dbReference type="Proteomes" id="UP000664277"/>
    </source>
</evidence>
<dbReference type="PANTHER" id="PTHR43547">
    <property type="entry name" value="TWO-COMPONENT HISTIDINE KINASE"/>
    <property type="match status" value="1"/>
</dbReference>
<dbReference type="PANTHER" id="PTHR43547:SF2">
    <property type="entry name" value="HYBRID SIGNAL TRANSDUCTION HISTIDINE KINASE C"/>
    <property type="match status" value="1"/>
</dbReference>
<feature type="region of interest" description="Disordered" evidence="12">
    <location>
        <begin position="1"/>
        <end position="34"/>
    </location>
</feature>
<dbReference type="InterPro" id="IPR003661">
    <property type="entry name" value="HisK_dim/P_dom"/>
</dbReference>
<dbReference type="Pfam" id="PF02518">
    <property type="entry name" value="HATPase_c"/>
    <property type="match status" value="1"/>
</dbReference>
<evidence type="ECO:0000256" key="5">
    <source>
        <dbReference type="ARBA" id="ARBA00022553"/>
    </source>
</evidence>
<dbReference type="InterPro" id="IPR036890">
    <property type="entry name" value="HATPase_C_sf"/>
</dbReference>
<feature type="compositionally biased region" description="Polar residues" evidence="12">
    <location>
        <begin position="12"/>
        <end position="31"/>
    </location>
</feature>
<name>A0A8J7PCK8_9BACT</name>
<reference evidence="14" key="1">
    <citation type="submission" date="2021-02" db="EMBL/GenBank/DDBJ databases">
        <title>Genome-Resolved Metagenomics of a Microbial Community Performing Photosynthetic Biological Nutrient Removal.</title>
        <authorList>
            <person name="Mcdaniel E.A."/>
        </authorList>
    </citation>
    <scope>NUCLEOTIDE SEQUENCE</scope>
    <source>
        <strain evidence="14">UWPOB_OBS1</strain>
    </source>
</reference>
<keyword evidence="11" id="KW-0472">Membrane</keyword>
<dbReference type="EMBL" id="JAFLCK010000011">
    <property type="protein sequence ID" value="MBN8660536.1"/>
    <property type="molecule type" value="Genomic_DNA"/>
</dbReference>
<dbReference type="GO" id="GO:0000155">
    <property type="term" value="F:phosphorelay sensor kinase activity"/>
    <property type="evidence" value="ECO:0007669"/>
    <property type="project" value="InterPro"/>
</dbReference>
<evidence type="ECO:0000313" key="14">
    <source>
        <dbReference type="EMBL" id="MBN8660536.1"/>
    </source>
</evidence>
<accession>A0A8J7PCK8</accession>
<dbReference type="InterPro" id="IPR012292">
    <property type="entry name" value="Globin/Proto"/>
</dbReference>
<evidence type="ECO:0000256" key="3">
    <source>
        <dbReference type="ARBA" id="ARBA00012438"/>
    </source>
</evidence>
<dbReference type="InterPro" id="IPR036097">
    <property type="entry name" value="HisK_dim/P_sf"/>
</dbReference>
<dbReference type="InterPro" id="IPR039379">
    <property type="entry name" value="Protoglobin_sensor_dom"/>
</dbReference>
<dbReference type="Gene3D" id="1.10.490.10">
    <property type="entry name" value="Globins"/>
    <property type="match status" value="1"/>
</dbReference>
<dbReference type="Gene3D" id="1.10.287.130">
    <property type="match status" value="1"/>
</dbReference>
<dbReference type="SMART" id="SM00388">
    <property type="entry name" value="HisKA"/>
    <property type="match status" value="1"/>
</dbReference>
<dbReference type="FunFam" id="3.30.565.10:FF:000023">
    <property type="entry name" value="PAS domain-containing sensor histidine kinase"/>
    <property type="match status" value="1"/>
</dbReference>
<dbReference type="GO" id="GO:0005524">
    <property type="term" value="F:ATP binding"/>
    <property type="evidence" value="ECO:0007669"/>
    <property type="project" value="UniProtKB-KW"/>
</dbReference>
<keyword evidence="9" id="KW-0067">ATP-binding</keyword>
<protein>
    <recommendedName>
        <fullName evidence="3">histidine kinase</fullName>
        <ecNumber evidence="3">2.7.13.3</ecNumber>
    </recommendedName>
</protein>
<dbReference type="AlphaFoldDB" id="A0A8J7PCK8"/>
<proteinExistence type="predicted"/>
<comment type="catalytic activity">
    <reaction evidence="1">
        <text>ATP + protein L-histidine = ADP + protein N-phospho-L-histidine.</text>
        <dbReference type="EC" id="2.7.13.3"/>
    </reaction>
</comment>
<dbReference type="Pfam" id="PF11563">
    <property type="entry name" value="Protoglobin"/>
    <property type="match status" value="1"/>
</dbReference>
<dbReference type="Proteomes" id="UP000664277">
    <property type="component" value="Unassembled WGS sequence"/>
</dbReference>
<dbReference type="InterPro" id="IPR009050">
    <property type="entry name" value="Globin-like_sf"/>
</dbReference>
<dbReference type="Gene3D" id="3.30.565.10">
    <property type="entry name" value="Histidine kinase-like ATPase, C-terminal domain"/>
    <property type="match status" value="1"/>
</dbReference>
<organism evidence="14 15">
    <name type="scientific">Candidatus Obscuribacter phosphatis</name>
    <dbReference type="NCBI Taxonomy" id="1906157"/>
    <lineage>
        <taxon>Bacteria</taxon>
        <taxon>Bacillati</taxon>
        <taxon>Candidatus Melainabacteria</taxon>
        <taxon>Candidatus Obscuribacterales</taxon>
        <taxon>Candidatus Obscuribacteraceae</taxon>
        <taxon>Candidatus Obscuribacter</taxon>
    </lineage>
</organism>
<dbReference type="CDD" id="cd00130">
    <property type="entry name" value="PAS"/>
    <property type="match status" value="1"/>
</dbReference>
<dbReference type="PROSITE" id="PS50109">
    <property type="entry name" value="HIS_KIN"/>
    <property type="match status" value="1"/>
</dbReference>
<comment type="caution">
    <text evidence="14">The sequence shown here is derived from an EMBL/GenBank/DDBJ whole genome shotgun (WGS) entry which is preliminary data.</text>
</comment>